<accession>A0A9P8CC71</accession>
<evidence type="ECO:0000313" key="2">
    <source>
        <dbReference type="Proteomes" id="UP000887226"/>
    </source>
</evidence>
<dbReference type="Proteomes" id="UP000887226">
    <property type="component" value="Unassembled WGS sequence"/>
</dbReference>
<dbReference type="EMBL" id="MU254227">
    <property type="protein sequence ID" value="KAG9241347.1"/>
    <property type="molecule type" value="Genomic_DNA"/>
</dbReference>
<comment type="caution">
    <text evidence="1">The sequence shown here is derived from an EMBL/GenBank/DDBJ whole genome shotgun (WGS) entry which is preliminary data.</text>
</comment>
<organism evidence="1 2">
    <name type="scientific">Calycina marina</name>
    <dbReference type="NCBI Taxonomy" id="1763456"/>
    <lineage>
        <taxon>Eukaryota</taxon>
        <taxon>Fungi</taxon>
        <taxon>Dikarya</taxon>
        <taxon>Ascomycota</taxon>
        <taxon>Pezizomycotina</taxon>
        <taxon>Leotiomycetes</taxon>
        <taxon>Helotiales</taxon>
        <taxon>Pezizellaceae</taxon>
        <taxon>Calycina</taxon>
    </lineage>
</organism>
<name>A0A9P8CC71_9HELO</name>
<reference evidence="1" key="1">
    <citation type="journal article" date="2021" name="IMA Fungus">
        <title>Genomic characterization of three marine fungi, including Emericellopsis atlantica sp. nov. with signatures of a generalist lifestyle and marine biomass degradation.</title>
        <authorList>
            <person name="Hagestad O.C."/>
            <person name="Hou L."/>
            <person name="Andersen J.H."/>
            <person name="Hansen E.H."/>
            <person name="Altermark B."/>
            <person name="Li C."/>
            <person name="Kuhnert E."/>
            <person name="Cox R.J."/>
            <person name="Crous P.W."/>
            <person name="Spatafora J.W."/>
            <person name="Lail K."/>
            <person name="Amirebrahimi M."/>
            <person name="Lipzen A."/>
            <person name="Pangilinan J."/>
            <person name="Andreopoulos W."/>
            <person name="Hayes R.D."/>
            <person name="Ng V."/>
            <person name="Grigoriev I.V."/>
            <person name="Jackson S.A."/>
            <person name="Sutton T.D.S."/>
            <person name="Dobson A.D.W."/>
            <person name="Rama T."/>
        </authorList>
    </citation>
    <scope>NUCLEOTIDE SEQUENCE</scope>
    <source>
        <strain evidence="1">TRa3180A</strain>
    </source>
</reference>
<protein>
    <submittedName>
        <fullName evidence="1">Uncharacterized protein</fullName>
    </submittedName>
</protein>
<dbReference type="OrthoDB" id="5374688at2759"/>
<evidence type="ECO:0000313" key="1">
    <source>
        <dbReference type="EMBL" id="KAG9241347.1"/>
    </source>
</evidence>
<sequence>MSVGDVIAVVTILINVGTDLYNRIDSVKQAADDLLLLTVHLQVLSKVFMGSENDIIMAYSSEFMRMLGILKSIQESYNKCAKVLGVESAGTTTATQKTAINGKSFAKRVVIFTRIPSVLAEIRYKAEQLQKISSILSVSFLSDVRNHQKKLSRKEPLNSPTAKNTILHDNLLNLDLSTGFASIDRMVENLMNECKHLEHQLQETTLFPDTSAVQIYQAQNPEGASFWKDRFQKGKLYASALRYETFYVSWARFVHEVETSFVLKMIPTGIFESENLDRVRLQGSRYSINQSGTRRLSTIRPLWLPALRSALDPLHKGYVKPDDYFKLIHDCSLSDTLRRLVLESAGYGTFVECERASGDLALPAAIESPSGHIGWISAQIVAVPTPDELGIVTVQEVTESSSDAIFAHFNGTAGDVHVYVRYLETGQIERKSLLKQVRPVGGISVGAALSIRHELDSGEHAWSCDLRITEFKAFQGGEYIITACDRSTSVEFSTRPLKASSDIMLYGNDNSASFTIPEFDCTLLGPSKVFINPPKVGEKVQIEYDGFWYDSRVTAVDGDEIEFVDWDNLPKKGETNITQARHLGEADEKEDGNLFFTEEQLIQLGKGTRRLWRPWRRNTDRYDVRPYRCFHIGDTTEAPVMYPDFRFHYHVTDNSQLYLPARIVDVQGDQYVIEFSPAFSVHSWWPGRMPQGEQIDLVPGSDIKMENPFDFNRVTVAMDRVRPFIAGPRPVLGVQSAMPSGWSSFQGIHLCNLEDLLEGSLWNNDLDNERVGG</sequence>
<gene>
    <name evidence="1" type="ORF">BJ878DRAFT_521211</name>
</gene>
<keyword evidence="2" id="KW-1185">Reference proteome</keyword>
<dbReference type="AlphaFoldDB" id="A0A9P8CC71"/>
<proteinExistence type="predicted"/>